<proteinExistence type="predicted"/>
<dbReference type="Proteomes" id="UP000029736">
    <property type="component" value="Unassembled WGS sequence"/>
</dbReference>
<dbReference type="InterPro" id="IPR036390">
    <property type="entry name" value="WH_DNA-bd_sf"/>
</dbReference>
<dbReference type="InterPro" id="IPR003593">
    <property type="entry name" value="AAA+_ATPase"/>
</dbReference>
<evidence type="ECO:0000313" key="3">
    <source>
        <dbReference type="EMBL" id="KGE89729.1"/>
    </source>
</evidence>
<dbReference type="SUPFAM" id="SSF52540">
    <property type="entry name" value="P-loop containing nucleoside triphosphate hydrolases"/>
    <property type="match status" value="1"/>
</dbReference>
<dbReference type="Pfam" id="PF13635">
    <property type="entry name" value="DUF4143"/>
    <property type="match status" value="1"/>
</dbReference>
<dbReference type="PANTHER" id="PTHR43566">
    <property type="entry name" value="CONSERVED PROTEIN"/>
    <property type="match status" value="1"/>
</dbReference>
<dbReference type="PANTHER" id="PTHR43566:SF1">
    <property type="entry name" value="AAA+ ATPASE DOMAIN-CONTAINING PROTEIN"/>
    <property type="match status" value="1"/>
</dbReference>
<protein>
    <submittedName>
        <fullName evidence="3">ATPase</fullName>
    </submittedName>
</protein>
<reference evidence="3 4" key="1">
    <citation type="journal article" date="2014" name="Int. J. Syst. Evol. Microbiol.">
        <title>Phaeodactylibacter xiamenensis gen. nov., sp. nov., a member of the family Saprospiraceae isolated from the marine alga Phaeodactylum tricornutum.</title>
        <authorList>
            <person name="Chen Z.Jr."/>
            <person name="Lei X."/>
            <person name="Lai Q."/>
            <person name="Li Y."/>
            <person name="Zhang B."/>
            <person name="Zhang J."/>
            <person name="Zhang H."/>
            <person name="Yang L."/>
            <person name="Zheng W."/>
            <person name="Tian Y."/>
            <person name="Yu Z."/>
            <person name="Xu H.Jr."/>
            <person name="Zheng T."/>
        </authorList>
    </citation>
    <scope>NUCLEOTIDE SEQUENCE [LARGE SCALE GENOMIC DNA]</scope>
    <source>
        <strain evidence="3 4">KD52</strain>
    </source>
</reference>
<organism evidence="3 4">
    <name type="scientific">Phaeodactylibacter xiamenensis</name>
    <dbReference type="NCBI Taxonomy" id="1524460"/>
    <lineage>
        <taxon>Bacteria</taxon>
        <taxon>Pseudomonadati</taxon>
        <taxon>Bacteroidota</taxon>
        <taxon>Saprospiria</taxon>
        <taxon>Saprospirales</taxon>
        <taxon>Haliscomenobacteraceae</taxon>
        <taxon>Phaeodactylibacter</taxon>
    </lineage>
</organism>
<dbReference type="RefSeq" id="WP_044215928.1">
    <property type="nucleotide sequence ID" value="NZ_JBKAGJ010000005.1"/>
</dbReference>
<evidence type="ECO:0000259" key="2">
    <source>
        <dbReference type="SMART" id="SM00382"/>
    </source>
</evidence>
<dbReference type="SMART" id="SM00382">
    <property type="entry name" value="AAA"/>
    <property type="match status" value="1"/>
</dbReference>
<dbReference type="Gene3D" id="3.40.50.300">
    <property type="entry name" value="P-loop containing nucleotide triphosphate hydrolases"/>
    <property type="match status" value="1"/>
</dbReference>
<name>A0A098SAZ6_9BACT</name>
<accession>A0A098SAZ6</accession>
<dbReference type="AlphaFoldDB" id="A0A098SAZ6"/>
<gene>
    <name evidence="3" type="ORF">IX84_01500</name>
</gene>
<dbReference type="InterPro" id="IPR041682">
    <property type="entry name" value="AAA_14"/>
</dbReference>
<dbReference type="EMBL" id="JPOS01000003">
    <property type="protein sequence ID" value="KGE89729.1"/>
    <property type="molecule type" value="Genomic_DNA"/>
</dbReference>
<feature type="domain" description="AAA+ ATPase" evidence="2">
    <location>
        <begin position="17"/>
        <end position="135"/>
    </location>
</feature>
<dbReference type="InterPro" id="IPR027417">
    <property type="entry name" value="P-loop_NTPase"/>
</dbReference>
<keyword evidence="4" id="KW-1185">Reference proteome</keyword>
<dbReference type="Pfam" id="PF13173">
    <property type="entry name" value="AAA_14"/>
    <property type="match status" value="1"/>
</dbReference>
<dbReference type="STRING" id="1524460.IX84_01500"/>
<comment type="caution">
    <text evidence="3">The sequence shown here is derived from an EMBL/GenBank/DDBJ whole genome shotgun (WGS) entry which is preliminary data.</text>
</comment>
<dbReference type="InterPro" id="IPR025420">
    <property type="entry name" value="DUF4143"/>
</dbReference>
<dbReference type="OrthoDB" id="9778168at2"/>
<sequence length="377" mass="44555">MLLKRAIEDEVLKYLRPNKVVVLLGPRRVGKTVLIQQILNRISEPYLLLHGEDQDVRRQLEYRSTQRYKNIIGGKSLLIIDEAQKIPEIGNVLKLMVDTIAGIKILATGSSAFDLEKFTGEPLTGRKHTFYLFGLSEKELNQTESIFEKEANLRNRLVYGNYPELIHLEDLQERKAYLDELIKSYLLKDILEFDLIRNSEKILQLLRLIAYQIGSEVSFTELGKQLGISKNTVERYLDLLSKVYIIHSVGAWSRNLRKEIVKGKKWYFFDNGIRNALIGDMKPIENRNDVGLLWENYIISERIKYQQYEKMLVYNYFWRTYDQQEIDWIEDREGKLHAYEFKWNPNKKAKLPNLFKETYPNSEFEVISRENFLEWVS</sequence>
<evidence type="ECO:0000313" key="4">
    <source>
        <dbReference type="Proteomes" id="UP000029736"/>
    </source>
</evidence>
<evidence type="ECO:0000256" key="1">
    <source>
        <dbReference type="ARBA" id="ARBA00023125"/>
    </source>
</evidence>
<keyword evidence="1" id="KW-0238">DNA-binding</keyword>
<dbReference type="GO" id="GO:0003677">
    <property type="term" value="F:DNA binding"/>
    <property type="evidence" value="ECO:0007669"/>
    <property type="project" value="UniProtKB-KW"/>
</dbReference>
<dbReference type="SUPFAM" id="SSF46785">
    <property type="entry name" value="Winged helix' DNA-binding domain"/>
    <property type="match status" value="1"/>
</dbReference>